<organism evidence="1 2">
    <name type="scientific">Hymenobacter crusticola</name>
    <dbReference type="NCBI Taxonomy" id="1770526"/>
    <lineage>
        <taxon>Bacteria</taxon>
        <taxon>Pseudomonadati</taxon>
        <taxon>Bacteroidota</taxon>
        <taxon>Cytophagia</taxon>
        <taxon>Cytophagales</taxon>
        <taxon>Hymenobacteraceae</taxon>
        <taxon>Hymenobacter</taxon>
    </lineage>
</organism>
<keyword evidence="2" id="KW-1185">Reference proteome</keyword>
<name>A0A243W8N8_9BACT</name>
<evidence type="ECO:0000313" key="2">
    <source>
        <dbReference type="Proteomes" id="UP000194873"/>
    </source>
</evidence>
<dbReference type="AlphaFoldDB" id="A0A243W8N8"/>
<comment type="caution">
    <text evidence="1">The sequence shown here is derived from an EMBL/GenBank/DDBJ whole genome shotgun (WGS) entry which is preliminary data.</text>
</comment>
<reference evidence="1 2" key="1">
    <citation type="submission" date="2017-01" db="EMBL/GenBank/DDBJ databases">
        <title>A new Hymenobacter.</title>
        <authorList>
            <person name="Liang Y."/>
            <person name="Feng F."/>
        </authorList>
    </citation>
    <scope>NUCLEOTIDE SEQUENCE [LARGE SCALE GENOMIC DNA]</scope>
    <source>
        <strain evidence="1">MIMBbqt21</strain>
    </source>
</reference>
<dbReference type="RefSeq" id="WP_086597003.1">
    <property type="nucleotide sequence ID" value="NZ_MTSE01000029.1"/>
</dbReference>
<accession>A0A243W8N8</accession>
<proteinExistence type="predicted"/>
<evidence type="ECO:0000313" key="1">
    <source>
        <dbReference type="EMBL" id="OUJ69881.1"/>
    </source>
</evidence>
<dbReference type="OrthoDB" id="631303at2"/>
<protein>
    <submittedName>
        <fullName evidence="1">Uncharacterized protein</fullName>
    </submittedName>
</protein>
<sequence>MHYLLPARLDLQAHLSAWPPTEVPQFHPDALVRLLHLVTEVPAHNRKLAKQIRQQGGYVPLSAQLLQSIERHYNHYLTYAVRSGLLETDGRWWPTTAQVAGKCRGYRFTAAYCTPHPDASSDEVARQPRLQLVHLTDPKMQAKARRQGRRPTLLSPAERRDLRLREQPHAPLLEWLAPNRTPLRLDQAAALAYLAERFDMLPPVVAPRPKWPEWRPKWLKALDRDYYASPVEQYNQRLHSIVRLANRQLQPSIDTTVGRLHTTLTNMSSELRPFVYADGYGPLVSIDLVNSQPYLANLLWNPAFYTKSSSVKSTINFQNFRQSEIYKGRNVKGIIKEIPDIMLVNISQLTHREDIRLFSSFTGSGQFYELLLNAFRQRDVTLTTRKEVKELVFQVLFTRNGYYSPYKALFCLLFPTVDHIFRLLKQQDHTLLPRLLQALEAYLFLHVISRRVARTWPQVPLFTVHDSLVVPQEYAGQVEQIVREELRQATGIEPTLKHEQWSQAVRHDLLPPTSVASSIELNKKNR</sequence>
<gene>
    <name evidence="1" type="ORF">BXP70_25785</name>
</gene>
<dbReference type="Proteomes" id="UP000194873">
    <property type="component" value="Unassembled WGS sequence"/>
</dbReference>
<dbReference type="EMBL" id="MTSE01000029">
    <property type="protein sequence ID" value="OUJ69881.1"/>
    <property type="molecule type" value="Genomic_DNA"/>
</dbReference>